<dbReference type="InterPro" id="IPR052794">
    <property type="entry name" value="Mito_Ser_Protease_LACTB"/>
</dbReference>
<dbReference type="GO" id="GO:0005739">
    <property type="term" value="C:mitochondrion"/>
    <property type="evidence" value="ECO:0007669"/>
    <property type="project" value="TreeGrafter"/>
</dbReference>
<sequence>MDQFKQIYILICFFILSVVGLRSIEKGPHKRAARIIEKFIDTYDIPGLSITVGKNGQIAWTKGFGLANINEKIPVTSKTRFRIGSISKTVTSAAVGRLVDQDKLDLDAPIQTYVPTFPEKRWPITTRMAMSHLSGIRHYKGNEFLNEKYYSTVLKGLRIFQDDTLSHEPGTHYLYSSYAWNLVSAVVEGATGIDYLSYMEDTVFTALDTETLIAEHQDSILIPIASFYNAENGELILAPQVNNSYKWASGGLVGTSTDLVNFIHNLHATDFLSKEVIKELHTPNTTRIGQPTNYGLGWRHYRDFWRNPFIGHSGGSVGGSAMLIYYPQKEIVVAILVNSRSEKGGDLNLLAQRIARRFIH</sequence>
<accession>A0A160VIL4</accession>
<dbReference type="GO" id="GO:0006508">
    <property type="term" value="P:proteolysis"/>
    <property type="evidence" value="ECO:0007669"/>
    <property type="project" value="TreeGrafter"/>
</dbReference>
<dbReference type="Pfam" id="PF00144">
    <property type="entry name" value="Beta-lactamase"/>
    <property type="match status" value="1"/>
</dbReference>
<keyword evidence="1" id="KW-0472">Membrane</keyword>
<dbReference type="GO" id="GO:0008233">
    <property type="term" value="F:peptidase activity"/>
    <property type="evidence" value="ECO:0007669"/>
    <property type="project" value="TreeGrafter"/>
</dbReference>
<evidence type="ECO:0000259" key="2">
    <source>
        <dbReference type="Pfam" id="PF00144"/>
    </source>
</evidence>
<dbReference type="EMBL" id="FAXC01000493">
    <property type="protein sequence ID" value="CUV10770.1"/>
    <property type="molecule type" value="Genomic_DNA"/>
</dbReference>
<evidence type="ECO:0000313" key="3">
    <source>
        <dbReference type="EMBL" id="CUV10770.1"/>
    </source>
</evidence>
<proteinExistence type="predicted"/>
<feature type="transmembrane region" description="Helical" evidence="1">
    <location>
        <begin position="6"/>
        <end position="24"/>
    </location>
</feature>
<dbReference type="PANTHER" id="PTHR46520">
    <property type="entry name" value="SERINE BETA-LACTAMASE-LIKE PROTEIN LACTB, MITOCHONDRIAL"/>
    <property type="match status" value="1"/>
</dbReference>
<dbReference type="PANTHER" id="PTHR46520:SF1">
    <property type="entry name" value="SERINE BETA-LACTAMASE-LIKE PROTEIN LACTB, MITOCHONDRIAL"/>
    <property type="match status" value="1"/>
</dbReference>
<dbReference type="Gene3D" id="3.40.710.10">
    <property type="entry name" value="DD-peptidase/beta-lactamase superfamily"/>
    <property type="match status" value="1"/>
</dbReference>
<reference evidence="3" key="1">
    <citation type="submission" date="2015-10" db="EMBL/GenBank/DDBJ databases">
        <authorList>
            <person name="Gilbert D.G."/>
        </authorList>
    </citation>
    <scope>NUCLEOTIDE SEQUENCE</scope>
</reference>
<feature type="domain" description="Beta-lactamase-related" evidence="2">
    <location>
        <begin position="33"/>
        <end position="344"/>
    </location>
</feature>
<evidence type="ECO:0000256" key="1">
    <source>
        <dbReference type="SAM" id="Phobius"/>
    </source>
</evidence>
<dbReference type="GO" id="GO:0019216">
    <property type="term" value="P:regulation of lipid metabolic process"/>
    <property type="evidence" value="ECO:0007669"/>
    <property type="project" value="TreeGrafter"/>
</dbReference>
<protein>
    <submittedName>
        <fullName evidence="3">Serine beta-lactamase-like protein LACTB</fullName>
    </submittedName>
</protein>
<dbReference type="AlphaFoldDB" id="A0A160VIL4"/>
<gene>
    <name evidence="3" type="ORF">MGWOODY_Mmi2600</name>
</gene>
<name>A0A160VIL4_9ZZZZ</name>
<dbReference type="SUPFAM" id="SSF56601">
    <property type="entry name" value="beta-lactamase/transpeptidase-like"/>
    <property type="match status" value="1"/>
</dbReference>
<dbReference type="InterPro" id="IPR001466">
    <property type="entry name" value="Beta-lactam-related"/>
</dbReference>
<organism evidence="3">
    <name type="scientific">hydrothermal vent metagenome</name>
    <dbReference type="NCBI Taxonomy" id="652676"/>
    <lineage>
        <taxon>unclassified sequences</taxon>
        <taxon>metagenomes</taxon>
        <taxon>ecological metagenomes</taxon>
    </lineage>
</organism>
<keyword evidence="1" id="KW-1133">Transmembrane helix</keyword>
<keyword evidence="1" id="KW-0812">Transmembrane</keyword>
<dbReference type="InterPro" id="IPR012338">
    <property type="entry name" value="Beta-lactam/transpept-like"/>
</dbReference>